<dbReference type="NCBIfam" id="NF045515">
    <property type="entry name" value="Glp_gephyrin"/>
    <property type="match status" value="1"/>
</dbReference>
<comment type="similarity">
    <text evidence="4 11">Belongs to the MoeA family.</text>
</comment>
<evidence type="ECO:0000256" key="2">
    <source>
        <dbReference type="ARBA" id="ARBA00002901"/>
    </source>
</evidence>
<dbReference type="EC" id="2.10.1.1" evidence="11"/>
<evidence type="ECO:0000256" key="3">
    <source>
        <dbReference type="ARBA" id="ARBA00005046"/>
    </source>
</evidence>
<dbReference type="Pfam" id="PF03454">
    <property type="entry name" value="MoeA_C"/>
    <property type="match status" value="1"/>
</dbReference>
<dbReference type="RefSeq" id="WP_246104415.1">
    <property type="nucleotide sequence ID" value="NZ_VIVQ01000001.1"/>
</dbReference>
<dbReference type="Proteomes" id="UP000318297">
    <property type="component" value="Unassembled WGS sequence"/>
</dbReference>
<evidence type="ECO:0000256" key="9">
    <source>
        <dbReference type="ARBA" id="ARBA00023150"/>
    </source>
</evidence>
<accession>A0A561E806</accession>
<organism evidence="13 14">
    <name type="scientific">Rudaeicoccus suwonensis</name>
    <dbReference type="NCBI Taxonomy" id="657409"/>
    <lineage>
        <taxon>Bacteria</taxon>
        <taxon>Bacillati</taxon>
        <taxon>Actinomycetota</taxon>
        <taxon>Actinomycetes</taxon>
        <taxon>Micrococcales</taxon>
        <taxon>Dermacoccaceae</taxon>
        <taxon>Rudaeicoccus</taxon>
    </lineage>
</organism>
<evidence type="ECO:0000256" key="6">
    <source>
        <dbReference type="ARBA" id="ARBA00022679"/>
    </source>
</evidence>
<dbReference type="GO" id="GO:0061599">
    <property type="term" value="F:molybdopterin molybdotransferase activity"/>
    <property type="evidence" value="ECO:0007669"/>
    <property type="project" value="UniProtKB-UniRule"/>
</dbReference>
<dbReference type="SUPFAM" id="SSF53218">
    <property type="entry name" value="Molybdenum cofactor biosynthesis proteins"/>
    <property type="match status" value="1"/>
</dbReference>
<dbReference type="InterPro" id="IPR036425">
    <property type="entry name" value="MoaB/Mog-like_dom_sf"/>
</dbReference>
<dbReference type="Pfam" id="PF00994">
    <property type="entry name" value="MoCF_biosynth"/>
    <property type="match status" value="1"/>
</dbReference>
<evidence type="ECO:0000256" key="5">
    <source>
        <dbReference type="ARBA" id="ARBA00022505"/>
    </source>
</evidence>
<dbReference type="FunFam" id="3.40.980.10:FF:000004">
    <property type="entry name" value="Molybdopterin molybdenumtransferase"/>
    <property type="match status" value="1"/>
</dbReference>
<evidence type="ECO:0000256" key="8">
    <source>
        <dbReference type="ARBA" id="ARBA00022842"/>
    </source>
</evidence>
<dbReference type="Gene3D" id="2.170.190.11">
    <property type="entry name" value="Molybdopterin biosynthesis moea protein, domain 3"/>
    <property type="match status" value="1"/>
</dbReference>
<reference evidence="13 14" key="1">
    <citation type="submission" date="2019-06" db="EMBL/GenBank/DDBJ databases">
        <title>Sequencing the genomes of 1000 actinobacteria strains.</title>
        <authorList>
            <person name="Klenk H.-P."/>
        </authorList>
    </citation>
    <scope>NUCLEOTIDE SEQUENCE [LARGE SCALE GENOMIC DNA]</scope>
    <source>
        <strain evidence="13 14">DSM 19560</strain>
    </source>
</reference>
<dbReference type="PANTHER" id="PTHR10192">
    <property type="entry name" value="MOLYBDOPTERIN BIOSYNTHESIS PROTEIN"/>
    <property type="match status" value="1"/>
</dbReference>
<comment type="caution">
    <text evidence="13">The sequence shown here is derived from an EMBL/GenBank/DDBJ whole genome shotgun (WGS) entry which is preliminary data.</text>
</comment>
<evidence type="ECO:0000256" key="10">
    <source>
        <dbReference type="ARBA" id="ARBA00047317"/>
    </source>
</evidence>
<dbReference type="InterPro" id="IPR036135">
    <property type="entry name" value="MoeA_linker/N_sf"/>
</dbReference>
<evidence type="ECO:0000313" key="13">
    <source>
        <dbReference type="EMBL" id="TWE11748.1"/>
    </source>
</evidence>
<dbReference type="GO" id="GO:0046872">
    <property type="term" value="F:metal ion binding"/>
    <property type="evidence" value="ECO:0007669"/>
    <property type="project" value="UniProtKB-UniRule"/>
</dbReference>
<dbReference type="EMBL" id="VIVQ01000001">
    <property type="protein sequence ID" value="TWE11748.1"/>
    <property type="molecule type" value="Genomic_DNA"/>
</dbReference>
<dbReference type="SMART" id="SM00852">
    <property type="entry name" value="MoCF_biosynth"/>
    <property type="match status" value="1"/>
</dbReference>
<comment type="cofactor">
    <cofactor evidence="1 11">
        <name>Mg(2+)</name>
        <dbReference type="ChEBI" id="CHEBI:18420"/>
    </cofactor>
</comment>
<comment type="function">
    <text evidence="2 11">Catalyzes the insertion of molybdate into adenylated molybdopterin with the concomitant release of AMP.</text>
</comment>
<dbReference type="NCBIfam" id="TIGR00177">
    <property type="entry name" value="molyb_syn"/>
    <property type="match status" value="1"/>
</dbReference>
<keyword evidence="14" id="KW-1185">Reference proteome</keyword>
<dbReference type="InterPro" id="IPR005110">
    <property type="entry name" value="MoeA_linker/N"/>
</dbReference>
<dbReference type="AlphaFoldDB" id="A0A561E806"/>
<evidence type="ECO:0000256" key="1">
    <source>
        <dbReference type="ARBA" id="ARBA00001946"/>
    </source>
</evidence>
<feature type="domain" description="MoaB/Mog" evidence="12">
    <location>
        <begin position="182"/>
        <end position="319"/>
    </location>
</feature>
<dbReference type="CDD" id="cd00887">
    <property type="entry name" value="MoeA"/>
    <property type="match status" value="1"/>
</dbReference>
<comment type="catalytic activity">
    <reaction evidence="10">
        <text>adenylyl-molybdopterin + molybdate = Mo-molybdopterin + AMP + H(+)</text>
        <dbReference type="Rhea" id="RHEA:35047"/>
        <dbReference type="ChEBI" id="CHEBI:15378"/>
        <dbReference type="ChEBI" id="CHEBI:36264"/>
        <dbReference type="ChEBI" id="CHEBI:62727"/>
        <dbReference type="ChEBI" id="CHEBI:71302"/>
        <dbReference type="ChEBI" id="CHEBI:456215"/>
        <dbReference type="EC" id="2.10.1.1"/>
    </reaction>
</comment>
<dbReference type="GO" id="GO:0006777">
    <property type="term" value="P:Mo-molybdopterin cofactor biosynthetic process"/>
    <property type="evidence" value="ECO:0007669"/>
    <property type="project" value="UniProtKB-UniRule"/>
</dbReference>
<keyword evidence="5 11" id="KW-0500">Molybdenum</keyword>
<dbReference type="Gene3D" id="2.40.340.10">
    <property type="entry name" value="MoeA, C-terminal, domain IV"/>
    <property type="match status" value="1"/>
</dbReference>
<comment type="pathway">
    <text evidence="3 11">Cofactor biosynthesis; molybdopterin biosynthesis.</text>
</comment>
<keyword evidence="9 11" id="KW-0501">Molybdenum cofactor biosynthesis</keyword>
<dbReference type="Gene3D" id="3.90.105.10">
    <property type="entry name" value="Molybdopterin biosynthesis moea protein, domain 2"/>
    <property type="match status" value="1"/>
</dbReference>
<dbReference type="Pfam" id="PF03453">
    <property type="entry name" value="MoeA_N"/>
    <property type="match status" value="1"/>
</dbReference>
<dbReference type="Gene3D" id="3.40.980.10">
    <property type="entry name" value="MoaB/Mog-like domain"/>
    <property type="match status" value="1"/>
</dbReference>
<evidence type="ECO:0000313" key="14">
    <source>
        <dbReference type="Proteomes" id="UP000318297"/>
    </source>
</evidence>
<protein>
    <recommendedName>
        <fullName evidence="11">Molybdopterin molybdenumtransferase</fullName>
        <ecNumber evidence="11">2.10.1.1</ecNumber>
    </recommendedName>
</protein>
<dbReference type="InterPro" id="IPR036688">
    <property type="entry name" value="MoeA_C_domain_IV_sf"/>
</dbReference>
<name>A0A561E806_9MICO</name>
<dbReference type="InterPro" id="IPR005111">
    <property type="entry name" value="MoeA_C_domain_IV"/>
</dbReference>
<dbReference type="FunFam" id="2.170.190.11:FF:000004">
    <property type="entry name" value="Molybdopterin molybdenumtransferase"/>
    <property type="match status" value="1"/>
</dbReference>
<keyword evidence="6 11" id="KW-0808">Transferase</keyword>
<sequence>MLTVEEYQRRLLQAATRLPSENRPITEIGSLVGAVLDKDVRSAVPLPGFTNSAMDGYAVRAADVTTASADAPVRMTVSDDIPAGDTRQLTLRPGECARIMTGAPLPDGADAVVPVEITDGGLEIVTISEAVTAGSSVRHRGEDVQPGDTVIPAGTLLLPRHVPVLASAGLTEVAVVRRPRVAVVSTGDELLPLGERPGHGQIVDSNGPMLAALVAQGGFELAAVTRCGDTGEAVRAALTPLADSADAIITTGGVSAGAFEPLKLAFEGSGSFDFVKLTMQPGKPQGFGIIGGTPVFALPGNPVSSLVSFLVFVAPALRAMAGRSPEIARHRATVGEQWQSPPGRTQFARVVYADNGHVVRPIGGQGSHVMGGLAGCQALAIVPADVTSLSVGDEVEVISLEGLA</sequence>
<evidence type="ECO:0000256" key="4">
    <source>
        <dbReference type="ARBA" id="ARBA00010763"/>
    </source>
</evidence>
<dbReference type="InterPro" id="IPR001453">
    <property type="entry name" value="MoaB/Mog_dom"/>
</dbReference>
<dbReference type="InterPro" id="IPR038987">
    <property type="entry name" value="MoeA-like"/>
</dbReference>
<proteinExistence type="inferred from homology"/>
<dbReference type="SUPFAM" id="SSF63882">
    <property type="entry name" value="MoeA N-terminal region -like"/>
    <property type="match status" value="1"/>
</dbReference>
<keyword evidence="7 11" id="KW-0479">Metal-binding</keyword>
<dbReference type="PANTHER" id="PTHR10192:SF5">
    <property type="entry name" value="GEPHYRIN"/>
    <property type="match status" value="1"/>
</dbReference>
<gene>
    <name evidence="13" type="ORF">BKA23_0530</name>
</gene>
<evidence type="ECO:0000256" key="11">
    <source>
        <dbReference type="RuleBase" id="RU365090"/>
    </source>
</evidence>
<evidence type="ECO:0000259" key="12">
    <source>
        <dbReference type="SMART" id="SM00852"/>
    </source>
</evidence>
<keyword evidence="8 11" id="KW-0460">Magnesium</keyword>
<evidence type="ECO:0000256" key="7">
    <source>
        <dbReference type="ARBA" id="ARBA00022723"/>
    </source>
</evidence>
<dbReference type="UniPathway" id="UPA00344"/>
<dbReference type="SUPFAM" id="SSF63867">
    <property type="entry name" value="MoeA C-terminal domain-like"/>
    <property type="match status" value="1"/>
</dbReference>
<dbReference type="GO" id="GO:0005829">
    <property type="term" value="C:cytosol"/>
    <property type="evidence" value="ECO:0007669"/>
    <property type="project" value="TreeGrafter"/>
</dbReference>